<dbReference type="RefSeq" id="WP_188754922.1">
    <property type="nucleotide sequence ID" value="NZ_BMJY01000002.1"/>
</dbReference>
<dbReference type="PANTHER" id="PTHR37422:SF21">
    <property type="entry name" value="EXOQ-LIKE PROTEIN"/>
    <property type="match status" value="1"/>
</dbReference>
<protein>
    <recommendedName>
        <fullName evidence="6">O-antigen ligase-related domain-containing protein</fullName>
    </recommendedName>
</protein>
<feature type="transmembrane region" description="Helical" evidence="5">
    <location>
        <begin position="363"/>
        <end position="384"/>
    </location>
</feature>
<keyword evidence="3 5" id="KW-1133">Transmembrane helix</keyword>
<evidence type="ECO:0000313" key="8">
    <source>
        <dbReference type="Proteomes" id="UP000657592"/>
    </source>
</evidence>
<evidence type="ECO:0000256" key="2">
    <source>
        <dbReference type="ARBA" id="ARBA00022692"/>
    </source>
</evidence>
<feature type="transmembrane region" description="Helical" evidence="5">
    <location>
        <begin position="224"/>
        <end position="240"/>
    </location>
</feature>
<keyword evidence="2 5" id="KW-0812">Transmembrane</keyword>
<comment type="caution">
    <text evidence="7">The sequence shown here is derived from an EMBL/GenBank/DDBJ whole genome shotgun (WGS) entry which is preliminary data.</text>
</comment>
<keyword evidence="4 5" id="KW-0472">Membrane</keyword>
<evidence type="ECO:0000313" key="7">
    <source>
        <dbReference type="EMBL" id="GGH37612.1"/>
    </source>
</evidence>
<evidence type="ECO:0000256" key="1">
    <source>
        <dbReference type="ARBA" id="ARBA00004141"/>
    </source>
</evidence>
<dbReference type="InterPro" id="IPR007016">
    <property type="entry name" value="O-antigen_ligase-rel_domated"/>
</dbReference>
<feature type="transmembrane region" description="Helical" evidence="5">
    <location>
        <begin position="107"/>
        <end position="126"/>
    </location>
</feature>
<dbReference type="GO" id="GO:0016020">
    <property type="term" value="C:membrane"/>
    <property type="evidence" value="ECO:0007669"/>
    <property type="project" value="UniProtKB-SubCell"/>
</dbReference>
<organism evidence="7 8">
    <name type="scientific">Microbacterium album</name>
    <dbReference type="NCBI Taxonomy" id="2053191"/>
    <lineage>
        <taxon>Bacteria</taxon>
        <taxon>Bacillati</taxon>
        <taxon>Actinomycetota</taxon>
        <taxon>Actinomycetes</taxon>
        <taxon>Micrococcales</taxon>
        <taxon>Microbacteriaceae</taxon>
        <taxon>Microbacterium</taxon>
    </lineage>
</organism>
<feature type="transmembrane region" description="Helical" evidence="5">
    <location>
        <begin position="24"/>
        <end position="43"/>
    </location>
</feature>
<dbReference type="PANTHER" id="PTHR37422">
    <property type="entry name" value="TEICHURONIC ACID BIOSYNTHESIS PROTEIN TUAE"/>
    <property type="match status" value="1"/>
</dbReference>
<name>A0A917MMX8_9MICO</name>
<reference evidence="7" key="1">
    <citation type="journal article" date="2014" name="Int. J. Syst. Evol. Microbiol.">
        <title>Complete genome sequence of Corynebacterium casei LMG S-19264T (=DSM 44701T), isolated from a smear-ripened cheese.</title>
        <authorList>
            <consortium name="US DOE Joint Genome Institute (JGI-PGF)"/>
            <person name="Walter F."/>
            <person name="Albersmeier A."/>
            <person name="Kalinowski J."/>
            <person name="Ruckert C."/>
        </authorList>
    </citation>
    <scope>NUCLEOTIDE SEQUENCE</scope>
    <source>
        <strain evidence="7">CGMCC 1.15794</strain>
    </source>
</reference>
<dbReference type="Pfam" id="PF04932">
    <property type="entry name" value="Wzy_C"/>
    <property type="match status" value="1"/>
</dbReference>
<keyword evidence="8" id="KW-1185">Reference proteome</keyword>
<evidence type="ECO:0000256" key="4">
    <source>
        <dbReference type="ARBA" id="ARBA00023136"/>
    </source>
</evidence>
<feature type="transmembrane region" description="Helical" evidence="5">
    <location>
        <begin position="200"/>
        <end position="217"/>
    </location>
</feature>
<evidence type="ECO:0000256" key="3">
    <source>
        <dbReference type="ARBA" id="ARBA00022989"/>
    </source>
</evidence>
<dbReference type="InterPro" id="IPR051533">
    <property type="entry name" value="WaaL-like"/>
</dbReference>
<dbReference type="Proteomes" id="UP000657592">
    <property type="component" value="Unassembled WGS sequence"/>
</dbReference>
<feature type="domain" description="O-antigen ligase-related" evidence="6">
    <location>
        <begin position="233"/>
        <end position="375"/>
    </location>
</feature>
<feature type="transmembrane region" description="Helical" evidence="5">
    <location>
        <begin position="81"/>
        <end position="101"/>
    </location>
</feature>
<sequence length="464" mass="50686">MAQITRHTVNAPPAAPERESTGHLMLRAYAVFVLVSALAYSAWYNLLGFGGAAVLLAVTTIVTLAIWIPRMVRGGLRWRRLPWLALAYVAWALVSALWSGWPGATLLTWTLLAAATVQGLFLAHVLTWGEILRCLDLALKWVMGVSLAFEAWVALVRRAPLLPNFADPPPGFDPHWYWSRGQLFDAVIGERIQGVVGNSNLLGILCVLAFAVFAVRLATRPPHAPMQIVWLGITGILFIRSGSATALAAFCAAFLVLLAVLVMRGARTPGQRTRRYLLFAGSGLAGAVVVTQLWDRMLDMLGRDDSLTGRDEIWATVWERAAQHPIAGNGFSSPWVPWDPAFDGWIVDHGVSVFHAHNMWLDAFFQLGAVGVLLVLGVYVALAWRAWFFAVDRPRWDLDADRPYSPVSVLAPLVTAALLAQGLTESGPIMLWGWTLVVLLSFKLKLAPIVGQDSDAAPPGKPAR</sequence>
<dbReference type="EMBL" id="BMJY01000002">
    <property type="protein sequence ID" value="GGH37612.1"/>
    <property type="molecule type" value="Genomic_DNA"/>
</dbReference>
<proteinExistence type="predicted"/>
<evidence type="ECO:0000259" key="6">
    <source>
        <dbReference type="Pfam" id="PF04932"/>
    </source>
</evidence>
<gene>
    <name evidence="7" type="ORF">GCM10010921_07630</name>
</gene>
<feature type="transmembrane region" description="Helical" evidence="5">
    <location>
        <begin position="49"/>
        <end position="69"/>
    </location>
</feature>
<reference evidence="7" key="2">
    <citation type="submission" date="2020-09" db="EMBL/GenBank/DDBJ databases">
        <authorList>
            <person name="Sun Q."/>
            <person name="Zhou Y."/>
        </authorList>
    </citation>
    <scope>NUCLEOTIDE SEQUENCE</scope>
    <source>
        <strain evidence="7">CGMCC 1.15794</strain>
    </source>
</reference>
<feature type="transmembrane region" description="Helical" evidence="5">
    <location>
        <begin position="276"/>
        <end position="294"/>
    </location>
</feature>
<dbReference type="AlphaFoldDB" id="A0A917MMX8"/>
<evidence type="ECO:0000256" key="5">
    <source>
        <dbReference type="SAM" id="Phobius"/>
    </source>
</evidence>
<comment type="subcellular location">
    <subcellularLocation>
        <location evidence="1">Membrane</location>
        <topology evidence="1">Multi-pass membrane protein</topology>
    </subcellularLocation>
</comment>
<accession>A0A917MMX8</accession>